<name>A0AAD9KW53_RIDPI</name>
<proteinExistence type="predicted"/>
<organism evidence="3 4">
    <name type="scientific">Ridgeia piscesae</name>
    <name type="common">Tubeworm</name>
    <dbReference type="NCBI Taxonomy" id="27915"/>
    <lineage>
        <taxon>Eukaryota</taxon>
        <taxon>Metazoa</taxon>
        <taxon>Spiralia</taxon>
        <taxon>Lophotrochozoa</taxon>
        <taxon>Annelida</taxon>
        <taxon>Polychaeta</taxon>
        <taxon>Sedentaria</taxon>
        <taxon>Canalipalpata</taxon>
        <taxon>Sabellida</taxon>
        <taxon>Siboglinidae</taxon>
        <taxon>Ridgeia</taxon>
    </lineage>
</organism>
<dbReference type="SUPFAM" id="SSF48452">
    <property type="entry name" value="TPR-like"/>
    <property type="match status" value="3"/>
</dbReference>
<keyword evidence="1" id="KW-0677">Repeat</keyword>
<dbReference type="InterPro" id="IPR039226">
    <property type="entry name" value="Ski3/TTC37"/>
</dbReference>
<sequence length="651" mass="72425">MDLFRHTTEMDNHTEGAVGYASWVCSVMNDESKMNTKSYKYAICEMSAITAASDALAKYTDRVRSDATAFNMYGLLVEKQKLHGLAVNAFGCATKLLEENRGPEEQLRMVRINYARALCGMGRGEEAVSQYLAAGKLESLSEYCGLGVAAYKCGKFDISREAYTTAAVLAETASEKSHALSALAMVSYKSGDIDATKTALFQCSQLSPPSPMGLKALCSLGLLQHDLPLAAAALQELHNMQDSSADLPYLTACMFILQGDADAARKHLAKCAHVSPDNAHLWRHLAVALLDGGHRYEASACCAAVARHLDPTSQDFGAWLAVFPVLAGWHSPSSLPQTAFHTAQKAFHVQPDNLTALSCLVNASLAQHLFNSAIGNVEKLGKFCQSFITKLMSTVEEKLTYMVGDKSRLQRLHLWCVKQFVVIQLSMGETEHARQFLQNAIWLYEGDEFLQCLLAFSNQNIPDLKPAAEKDGTCYAMQLLALVYLSHGMDKEEENSYRSWTQQARTREEKMITLVKMAHLVYLKLLKDKSYDKLTSTFKDMCDMALSLDNTCCAIYLMQAVLHLRSNNQRAARHCFEQVLCFRDSRHSVGFATQLASRHLLTIHVERQDEGRIQRLLADMDEDKGLVELLKQLKQMRPAAETVDHWDAVDN</sequence>
<dbReference type="EMBL" id="JAODUO010000575">
    <property type="protein sequence ID" value="KAK2177853.1"/>
    <property type="molecule type" value="Genomic_DNA"/>
</dbReference>
<dbReference type="GO" id="GO:0055087">
    <property type="term" value="C:Ski complex"/>
    <property type="evidence" value="ECO:0007669"/>
    <property type="project" value="InterPro"/>
</dbReference>
<gene>
    <name evidence="3" type="ORF">NP493_575g00004</name>
</gene>
<dbReference type="InterPro" id="IPR011990">
    <property type="entry name" value="TPR-like_helical_dom_sf"/>
</dbReference>
<evidence type="ECO:0000313" key="4">
    <source>
        <dbReference type="Proteomes" id="UP001209878"/>
    </source>
</evidence>
<dbReference type="AlphaFoldDB" id="A0AAD9KW53"/>
<keyword evidence="4" id="KW-1185">Reference proteome</keyword>
<protein>
    <submittedName>
        <fullName evidence="3">Uncharacterized protein</fullName>
    </submittedName>
</protein>
<comment type="caution">
    <text evidence="3">The sequence shown here is derived from an EMBL/GenBank/DDBJ whole genome shotgun (WGS) entry which is preliminary data.</text>
</comment>
<dbReference type="PANTHER" id="PTHR15704:SF7">
    <property type="entry name" value="SUPERKILLER COMPLEX PROTEIN 3"/>
    <property type="match status" value="1"/>
</dbReference>
<dbReference type="Proteomes" id="UP001209878">
    <property type="component" value="Unassembled WGS sequence"/>
</dbReference>
<dbReference type="PANTHER" id="PTHR15704">
    <property type="entry name" value="SUPERKILLER 3 PROTEIN-RELATED"/>
    <property type="match status" value="1"/>
</dbReference>
<dbReference type="Gene3D" id="1.25.40.10">
    <property type="entry name" value="Tetratricopeptide repeat domain"/>
    <property type="match status" value="3"/>
</dbReference>
<dbReference type="GO" id="GO:0006401">
    <property type="term" value="P:RNA catabolic process"/>
    <property type="evidence" value="ECO:0007669"/>
    <property type="project" value="InterPro"/>
</dbReference>
<evidence type="ECO:0000313" key="3">
    <source>
        <dbReference type="EMBL" id="KAK2177853.1"/>
    </source>
</evidence>
<evidence type="ECO:0000256" key="2">
    <source>
        <dbReference type="ARBA" id="ARBA00022803"/>
    </source>
</evidence>
<keyword evidence="2" id="KW-0802">TPR repeat</keyword>
<accession>A0AAD9KW53</accession>
<evidence type="ECO:0000256" key="1">
    <source>
        <dbReference type="ARBA" id="ARBA00022737"/>
    </source>
</evidence>
<reference evidence="3" key="1">
    <citation type="journal article" date="2023" name="Mol. Biol. Evol.">
        <title>Third-Generation Sequencing Reveals the Adaptive Role of the Epigenome in Three Deep-Sea Polychaetes.</title>
        <authorList>
            <person name="Perez M."/>
            <person name="Aroh O."/>
            <person name="Sun Y."/>
            <person name="Lan Y."/>
            <person name="Juniper S.K."/>
            <person name="Young C.R."/>
            <person name="Angers B."/>
            <person name="Qian P.Y."/>
        </authorList>
    </citation>
    <scope>NUCLEOTIDE SEQUENCE</scope>
    <source>
        <strain evidence="3">R07B-5</strain>
    </source>
</reference>